<organism evidence="2 3">
    <name type="scientific">Lacihabitans soyangensis</name>
    <dbReference type="NCBI Taxonomy" id="869394"/>
    <lineage>
        <taxon>Bacteria</taxon>
        <taxon>Pseudomonadati</taxon>
        <taxon>Bacteroidota</taxon>
        <taxon>Cytophagia</taxon>
        <taxon>Cytophagales</taxon>
        <taxon>Leadbetterellaceae</taxon>
        <taxon>Lacihabitans</taxon>
    </lineage>
</organism>
<keyword evidence="3" id="KW-1185">Reference proteome</keyword>
<name>A0AAE3KUP9_9BACT</name>
<evidence type="ECO:0000256" key="1">
    <source>
        <dbReference type="SAM" id="Phobius"/>
    </source>
</evidence>
<keyword evidence="1" id="KW-0472">Membrane</keyword>
<reference evidence="2 3" key="1">
    <citation type="submission" date="2018-11" db="EMBL/GenBank/DDBJ databases">
        <title>Novel bacteria species description.</title>
        <authorList>
            <person name="Han J.-H."/>
        </authorList>
    </citation>
    <scope>NUCLEOTIDE SEQUENCE [LARGE SCALE GENOMIC DNA]</scope>
    <source>
        <strain evidence="2 3">KCTC23259</strain>
    </source>
</reference>
<accession>A0AAE3KUP9</accession>
<keyword evidence="2" id="KW-0378">Hydrolase</keyword>
<dbReference type="AlphaFoldDB" id="A0AAE3KUP9"/>
<evidence type="ECO:0000313" key="2">
    <source>
        <dbReference type="EMBL" id="MCP9765802.1"/>
    </source>
</evidence>
<dbReference type="InterPro" id="IPR036514">
    <property type="entry name" value="SGNH_hydro_sf"/>
</dbReference>
<proteinExistence type="predicted"/>
<gene>
    <name evidence="2" type="ORF">EGI31_22940</name>
</gene>
<dbReference type="GO" id="GO:0016788">
    <property type="term" value="F:hydrolase activity, acting on ester bonds"/>
    <property type="evidence" value="ECO:0007669"/>
    <property type="project" value="UniProtKB-ARBA"/>
</dbReference>
<keyword evidence="1" id="KW-1133">Transmembrane helix</keyword>
<sequence length="348" mass="40728">MSYFSFRILHFKGILGIFCLIFIELLSFFIVKYEIIHQSKLFFSLPRKNFIYGNMANTIQFDSSISEFDKELGYKYLKNINTTFEQWEFKVESLSTNSFGLRDDENSLNNPKIISLGDSFCTGWGVEQNETYTDVIEKKLRTKSLNAGMSSFGTIREGIMLKKLERDSLDLVILQYCLNDFQENKTWADSLLKGARFFPSYNEISYKKRVVQNEILRTYFPLRFIFEIIKEVCKELIKPQFGEINFGDKETIAFQTKYFVKSLQLIRRFYKGKILVISLSNSPKRLDPLIIENAKREVANVHLHNIAFLDVGKDLEINDNYYFDGHLTRSGHQKVATQLIDFIQNSNF</sequence>
<evidence type="ECO:0000313" key="3">
    <source>
        <dbReference type="Proteomes" id="UP001204144"/>
    </source>
</evidence>
<dbReference type="Proteomes" id="UP001204144">
    <property type="component" value="Unassembled WGS sequence"/>
</dbReference>
<dbReference type="EMBL" id="RJUF01000192">
    <property type="protein sequence ID" value="MCP9765802.1"/>
    <property type="molecule type" value="Genomic_DNA"/>
</dbReference>
<comment type="caution">
    <text evidence="2">The sequence shown here is derived from an EMBL/GenBank/DDBJ whole genome shotgun (WGS) entry which is preliminary data.</text>
</comment>
<dbReference type="SUPFAM" id="SSF52266">
    <property type="entry name" value="SGNH hydrolase"/>
    <property type="match status" value="1"/>
</dbReference>
<keyword evidence="1" id="KW-0812">Transmembrane</keyword>
<dbReference type="Gene3D" id="3.40.50.1110">
    <property type="entry name" value="SGNH hydrolase"/>
    <property type="match status" value="1"/>
</dbReference>
<feature type="transmembrane region" description="Helical" evidence="1">
    <location>
        <begin position="12"/>
        <end position="31"/>
    </location>
</feature>
<protein>
    <submittedName>
        <fullName evidence="2">SGNH/GDSL hydrolase family protein</fullName>
    </submittedName>
</protein>